<evidence type="ECO:0000313" key="2">
    <source>
        <dbReference type="EMBL" id="JAD74035.1"/>
    </source>
</evidence>
<keyword evidence="1" id="KW-0812">Transmembrane</keyword>
<evidence type="ECO:0000256" key="1">
    <source>
        <dbReference type="SAM" id="Phobius"/>
    </source>
</evidence>
<keyword evidence="1" id="KW-0472">Membrane</keyword>
<reference evidence="2" key="2">
    <citation type="journal article" date="2015" name="Data Brief">
        <title>Shoot transcriptome of the giant reed, Arundo donax.</title>
        <authorList>
            <person name="Barrero R.A."/>
            <person name="Guerrero F.D."/>
            <person name="Moolhuijzen P."/>
            <person name="Goolsby J.A."/>
            <person name="Tidwell J."/>
            <person name="Bellgard S.E."/>
            <person name="Bellgard M.I."/>
        </authorList>
    </citation>
    <scope>NUCLEOTIDE SEQUENCE</scope>
    <source>
        <tissue evidence="2">Shoot tissue taken approximately 20 cm above the soil surface</tissue>
    </source>
</reference>
<dbReference type="AlphaFoldDB" id="A0A0A9CKW4"/>
<organism evidence="2">
    <name type="scientific">Arundo donax</name>
    <name type="common">Giant reed</name>
    <name type="synonym">Donax arundinaceus</name>
    <dbReference type="NCBI Taxonomy" id="35708"/>
    <lineage>
        <taxon>Eukaryota</taxon>
        <taxon>Viridiplantae</taxon>
        <taxon>Streptophyta</taxon>
        <taxon>Embryophyta</taxon>
        <taxon>Tracheophyta</taxon>
        <taxon>Spermatophyta</taxon>
        <taxon>Magnoliopsida</taxon>
        <taxon>Liliopsida</taxon>
        <taxon>Poales</taxon>
        <taxon>Poaceae</taxon>
        <taxon>PACMAD clade</taxon>
        <taxon>Arundinoideae</taxon>
        <taxon>Arundineae</taxon>
        <taxon>Arundo</taxon>
    </lineage>
</organism>
<proteinExistence type="predicted"/>
<dbReference type="EMBL" id="GBRH01223860">
    <property type="protein sequence ID" value="JAD74035.1"/>
    <property type="molecule type" value="Transcribed_RNA"/>
</dbReference>
<accession>A0A0A9CKW4</accession>
<feature type="transmembrane region" description="Helical" evidence="1">
    <location>
        <begin position="33"/>
        <end position="55"/>
    </location>
</feature>
<reference evidence="2" key="1">
    <citation type="submission" date="2014-09" db="EMBL/GenBank/DDBJ databases">
        <authorList>
            <person name="Magalhaes I.L.F."/>
            <person name="Oliveira U."/>
            <person name="Santos F.R."/>
            <person name="Vidigal T.H.D.A."/>
            <person name="Brescovit A.D."/>
            <person name="Santos A.J."/>
        </authorList>
    </citation>
    <scope>NUCLEOTIDE SEQUENCE</scope>
    <source>
        <tissue evidence="2">Shoot tissue taken approximately 20 cm above the soil surface</tissue>
    </source>
</reference>
<keyword evidence="1" id="KW-1133">Transmembrane helix</keyword>
<name>A0A0A9CKW4_ARUDO</name>
<sequence length="63" mass="7451">MYCSHSWCIISWISAILPRLHLVSILFYDCCSIFFFLCPCVYLLQAWAFVVQYILNMLFFSGI</sequence>
<protein>
    <submittedName>
        <fullName evidence="2">Uncharacterized protein</fullName>
    </submittedName>
</protein>